<feature type="region of interest" description="Disordered" evidence="1">
    <location>
        <begin position="279"/>
        <end position="321"/>
    </location>
</feature>
<feature type="region of interest" description="Disordered" evidence="1">
    <location>
        <begin position="1"/>
        <end position="55"/>
    </location>
</feature>
<evidence type="ECO:0000313" key="3">
    <source>
        <dbReference type="Proteomes" id="UP001295684"/>
    </source>
</evidence>
<feature type="compositionally biased region" description="Polar residues" evidence="1">
    <location>
        <begin position="299"/>
        <end position="317"/>
    </location>
</feature>
<keyword evidence="3" id="KW-1185">Reference proteome</keyword>
<accession>A0AAD2D627</accession>
<feature type="compositionally biased region" description="Polar residues" evidence="1">
    <location>
        <begin position="597"/>
        <end position="615"/>
    </location>
</feature>
<feature type="region of interest" description="Disordered" evidence="1">
    <location>
        <begin position="568"/>
        <end position="666"/>
    </location>
</feature>
<dbReference type="AlphaFoldDB" id="A0AAD2D627"/>
<evidence type="ECO:0000313" key="2">
    <source>
        <dbReference type="EMBL" id="CAI2382669.1"/>
    </source>
</evidence>
<feature type="compositionally biased region" description="Basic residues" evidence="1">
    <location>
        <begin position="31"/>
        <end position="47"/>
    </location>
</feature>
<dbReference type="EMBL" id="CAMPGE010024854">
    <property type="protein sequence ID" value="CAI2382669.1"/>
    <property type="molecule type" value="Genomic_DNA"/>
</dbReference>
<comment type="caution">
    <text evidence="2">The sequence shown here is derived from an EMBL/GenBank/DDBJ whole genome shotgun (WGS) entry which is preliminary data.</text>
</comment>
<feature type="compositionally biased region" description="Basic and acidic residues" evidence="1">
    <location>
        <begin position="282"/>
        <end position="293"/>
    </location>
</feature>
<feature type="compositionally biased region" description="Basic and acidic residues" evidence="1">
    <location>
        <begin position="640"/>
        <end position="652"/>
    </location>
</feature>
<proteinExistence type="predicted"/>
<organism evidence="2 3">
    <name type="scientific">Euplotes crassus</name>
    <dbReference type="NCBI Taxonomy" id="5936"/>
    <lineage>
        <taxon>Eukaryota</taxon>
        <taxon>Sar</taxon>
        <taxon>Alveolata</taxon>
        <taxon>Ciliophora</taxon>
        <taxon>Intramacronucleata</taxon>
        <taxon>Spirotrichea</taxon>
        <taxon>Hypotrichia</taxon>
        <taxon>Euplotida</taxon>
        <taxon>Euplotidae</taxon>
        <taxon>Moneuplotes</taxon>
    </lineage>
</organism>
<dbReference type="Proteomes" id="UP001295684">
    <property type="component" value="Unassembled WGS sequence"/>
</dbReference>
<protein>
    <submittedName>
        <fullName evidence="2">Uncharacterized protein</fullName>
    </submittedName>
</protein>
<feature type="compositionally biased region" description="Low complexity" evidence="1">
    <location>
        <begin position="654"/>
        <end position="663"/>
    </location>
</feature>
<feature type="compositionally biased region" description="Polar residues" evidence="1">
    <location>
        <begin position="623"/>
        <end position="639"/>
    </location>
</feature>
<gene>
    <name evidence="2" type="ORF">ECRASSUSDP1_LOCUS24149</name>
</gene>
<reference evidence="2" key="1">
    <citation type="submission" date="2023-07" db="EMBL/GenBank/DDBJ databases">
        <authorList>
            <consortium name="AG Swart"/>
            <person name="Singh M."/>
            <person name="Singh A."/>
            <person name="Seah K."/>
            <person name="Emmerich C."/>
        </authorList>
    </citation>
    <scope>NUCLEOTIDE SEQUENCE</scope>
    <source>
        <strain evidence="2">DP1</strain>
    </source>
</reference>
<feature type="region of interest" description="Disordered" evidence="1">
    <location>
        <begin position="347"/>
        <end position="366"/>
    </location>
</feature>
<name>A0AAD2D627_EUPCR</name>
<sequence length="776" mass="88744">MNSISKATTGKKSRANDRSLYMYSQTTNNVRQKKGSKHPKSQYRKSIRSFSNKRERIKANGLRINAKRSHMANLSATNHKYIKPHIVNMSDHKLNSFYPKDSVHYQGHFQKVEDPNIPKPPLSNISNYKRGSLSNTPLIKLDDHEAKELAGFRGQTRKNKIGNLNRKYKQHNPHKAFMLDNKSVKNTKCVQNEVRYFKHVSTPEACQRSSPSYLNHSFKPKQDGSYRVRSNLGMNPNYLQQTRFTSEMDEKWMSLNKITEKESDYRKKKSGYTKEFIQSLSSEDRKRNTDNPKNHKLSYDSSLIQKDSDSQKFSASPASKCKRRQITGSLFNQNKNFENQELSSFVDNDSLPQMNTKGSNYTGTNRDFLQTNSNIKKEISNLASSQEKHLLGSEREDSNLRANTYHQGFSLRHGSQSLDLIRAEIREFLETNNCSSTSKFVDKISKVYESYINIQEQELLKVHSEVHSNRKAESVRNEEIKAIPCKPEGKAHSKLKVLKYTNIEYFKDSNNKNIDPVKDSDRKKSHISAGFTICEKKGSIKKIPCDSSDANVDKINQFVDNEIDMNYQDNKSSKKKGVREAENIVPPLSLKNIGMKNPQNKATGKKTQTTMQSTQIRDKILGSQPQKSMVENSSTPFSNEQRKADKIEEQKQESISSRSSSSSGYDYPLGEMIVEPPKPKVPSAIPKLDFGSKIAEAKPEVPKIAPLPVKIPPLALPPKTQSVGPKPVPKLGNIPKFGLDLEKLRDKEKDFQDEFMSKFDEYSKSWRDLIEQEKRF</sequence>
<evidence type="ECO:0000256" key="1">
    <source>
        <dbReference type="SAM" id="MobiDB-lite"/>
    </source>
</evidence>
<feature type="compositionally biased region" description="Polar residues" evidence="1">
    <location>
        <begin position="1"/>
        <end position="10"/>
    </location>
</feature>